<keyword evidence="1" id="KW-1133">Transmembrane helix</keyword>
<keyword evidence="1" id="KW-0472">Membrane</keyword>
<feature type="transmembrane region" description="Helical" evidence="1">
    <location>
        <begin position="120"/>
        <end position="144"/>
    </location>
</feature>
<dbReference type="EMBL" id="RQYT01000002">
    <property type="protein sequence ID" value="RRD51185.1"/>
    <property type="molecule type" value="Genomic_DNA"/>
</dbReference>
<dbReference type="AlphaFoldDB" id="A0A3P1WYC5"/>
<organism evidence="2 3">
    <name type="scientific">Arachnia propionica</name>
    <dbReference type="NCBI Taxonomy" id="1750"/>
    <lineage>
        <taxon>Bacteria</taxon>
        <taxon>Bacillati</taxon>
        <taxon>Actinomycetota</taxon>
        <taxon>Actinomycetes</taxon>
        <taxon>Propionibacteriales</taxon>
        <taxon>Propionibacteriaceae</taxon>
        <taxon>Arachnia</taxon>
    </lineage>
</organism>
<gene>
    <name evidence="2" type="ORF">EII35_01950</name>
</gene>
<name>A0A3P1WYC5_9ACTN</name>
<feature type="transmembrane region" description="Helical" evidence="1">
    <location>
        <begin position="87"/>
        <end position="114"/>
    </location>
</feature>
<keyword evidence="1" id="KW-0812">Transmembrane</keyword>
<dbReference type="OrthoDB" id="3240470at2"/>
<accession>A0A3P1WYC5</accession>
<dbReference type="RefSeq" id="WP_125226777.1">
    <property type="nucleotide sequence ID" value="NZ_RQYT01000002.1"/>
</dbReference>
<evidence type="ECO:0000313" key="2">
    <source>
        <dbReference type="EMBL" id="RRD51185.1"/>
    </source>
</evidence>
<evidence type="ECO:0000313" key="3">
    <source>
        <dbReference type="Proteomes" id="UP000280935"/>
    </source>
</evidence>
<proteinExistence type="predicted"/>
<feature type="transmembrane region" description="Helical" evidence="1">
    <location>
        <begin position="49"/>
        <end position="75"/>
    </location>
</feature>
<comment type="caution">
    <text evidence="2">The sequence shown here is derived from an EMBL/GenBank/DDBJ whole genome shotgun (WGS) entry which is preliminary data.</text>
</comment>
<protein>
    <submittedName>
        <fullName evidence="2">DUF2975 domain-containing protein</fullName>
    </submittedName>
</protein>
<dbReference type="Proteomes" id="UP000280935">
    <property type="component" value="Unassembled WGS sequence"/>
</dbReference>
<sequence length="158" mass="16768">MSRFIIVALRVVLLLLVLAVIAVQSLLVPLVASEVVAMYPEVSHLQWPYILITDLVLACFLPAALAVWVLLGFVARRDTFTPQAVGWVDLIIGSATAAMLLALGGALHLAWLGIGGPPVLLVTAGSLLLGPGFILLMLVLRGLLRDATALRSELSEVI</sequence>
<reference evidence="2 3" key="1">
    <citation type="submission" date="2018-11" db="EMBL/GenBank/DDBJ databases">
        <title>Genomes From Bacteria Associated with the Canine Oral Cavity: a Test Case for Automated Genome-Based Taxonomic Assignment.</title>
        <authorList>
            <person name="Coil D.A."/>
            <person name="Jospin G."/>
            <person name="Darling A.E."/>
            <person name="Wallis C."/>
            <person name="Davis I.J."/>
            <person name="Harris S."/>
            <person name="Eisen J.A."/>
            <person name="Holcombe L.J."/>
            <person name="O'Flynn C."/>
        </authorList>
    </citation>
    <scope>NUCLEOTIDE SEQUENCE [LARGE SCALE GENOMIC DNA]</scope>
    <source>
        <strain evidence="2 3">OH2822_COT-296</strain>
    </source>
</reference>
<dbReference type="InterPro" id="IPR021354">
    <property type="entry name" value="DUF2975"/>
</dbReference>
<evidence type="ECO:0000256" key="1">
    <source>
        <dbReference type="SAM" id="Phobius"/>
    </source>
</evidence>
<dbReference type="Pfam" id="PF11188">
    <property type="entry name" value="DUF2975"/>
    <property type="match status" value="1"/>
</dbReference>